<feature type="transmembrane region" description="Helical" evidence="6">
    <location>
        <begin position="346"/>
        <end position="368"/>
    </location>
</feature>
<feature type="transmembrane region" description="Helical" evidence="6">
    <location>
        <begin position="48"/>
        <end position="69"/>
    </location>
</feature>
<feature type="transmembrane region" description="Helical" evidence="6">
    <location>
        <begin position="288"/>
        <end position="311"/>
    </location>
</feature>
<name>A0A3E4QYI5_9ACTN</name>
<evidence type="ECO:0000256" key="3">
    <source>
        <dbReference type="ARBA" id="ARBA00022692"/>
    </source>
</evidence>
<dbReference type="RefSeq" id="WP_117678770.1">
    <property type="nucleotide sequence ID" value="NZ_CAJJKC010000005.1"/>
</dbReference>
<reference evidence="8 9" key="1">
    <citation type="submission" date="2018-08" db="EMBL/GenBank/DDBJ databases">
        <title>A genome reference for cultivated species of the human gut microbiota.</title>
        <authorList>
            <person name="Zou Y."/>
            <person name="Xue W."/>
            <person name="Luo G."/>
        </authorList>
    </citation>
    <scope>NUCLEOTIDE SEQUENCE [LARGE SCALE GENOMIC DNA]</scope>
    <source>
        <strain evidence="8 9">TF08-14</strain>
    </source>
</reference>
<evidence type="ECO:0000256" key="6">
    <source>
        <dbReference type="SAM" id="Phobius"/>
    </source>
</evidence>
<proteinExistence type="predicted"/>
<dbReference type="EMBL" id="QSRJ01000001">
    <property type="protein sequence ID" value="RGL12262.1"/>
    <property type="molecule type" value="Genomic_DNA"/>
</dbReference>
<feature type="transmembrane region" description="Helical" evidence="6">
    <location>
        <begin position="21"/>
        <end position="42"/>
    </location>
</feature>
<dbReference type="PROSITE" id="PS50850">
    <property type="entry name" value="MFS"/>
    <property type="match status" value="1"/>
</dbReference>
<evidence type="ECO:0000256" key="2">
    <source>
        <dbReference type="ARBA" id="ARBA00022475"/>
    </source>
</evidence>
<gene>
    <name evidence="8" type="ORF">DXC81_00960</name>
</gene>
<comment type="caution">
    <text evidence="8">The sequence shown here is derived from an EMBL/GenBank/DDBJ whole genome shotgun (WGS) entry which is preliminary data.</text>
</comment>
<feature type="transmembrane region" description="Helical" evidence="6">
    <location>
        <begin position="172"/>
        <end position="190"/>
    </location>
</feature>
<organism evidence="8 9">
    <name type="scientific">Collinsella tanakaei</name>
    <dbReference type="NCBI Taxonomy" id="626935"/>
    <lineage>
        <taxon>Bacteria</taxon>
        <taxon>Bacillati</taxon>
        <taxon>Actinomycetota</taxon>
        <taxon>Coriobacteriia</taxon>
        <taxon>Coriobacteriales</taxon>
        <taxon>Coriobacteriaceae</taxon>
        <taxon>Collinsella</taxon>
    </lineage>
</organism>
<dbReference type="CDD" id="cd06173">
    <property type="entry name" value="MFS_MefA_like"/>
    <property type="match status" value="1"/>
</dbReference>
<dbReference type="InterPro" id="IPR011701">
    <property type="entry name" value="MFS"/>
</dbReference>
<feature type="transmembrane region" description="Helical" evidence="6">
    <location>
        <begin position="105"/>
        <end position="123"/>
    </location>
</feature>
<evidence type="ECO:0000256" key="4">
    <source>
        <dbReference type="ARBA" id="ARBA00022989"/>
    </source>
</evidence>
<dbReference type="Proteomes" id="UP000260943">
    <property type="component" value="Unassembled WGS sequence"/>
</dbReference>
<protein>
    <submittedName>
        <fullName evidence="8">MFS transporter</fullName>
    </submittedName>
</protein>
<dbReference type="GO" id="GO:0005886">
    <property type="term" value="C:plasma membrane"/>
    <property type="evidence" value="ECO:0007669"/>
    <property type="project" value="UniProtKB-SubCell"/>
</dbReference>
<evidence type="ECO:0000259" key="7">
    <source>
        <dbReference type="PROSITE" id="PS50850"/>
    </source>
</evidence>
<dbReference type="PANTHER" id="PTHR23513">
    <property type="entry name" value="INTEGRAL MEMBRANE EFFLUX PROTEIN-RELATED"/>
    <property type="match status" value="1"/>
</dbReference>
<evidence type="ECO:0000313" key="9">
    <source>
        <dbReference type="Proteomes" id="UP000260943"/>
    </source>
</evidence>
<feature type="transmembrane region" description="Helical" evidence="6">
    <location>
        <begin position="211"/>
        <end position="237"/>
    </location>
</feature>
<sequence>MSLVEKLRSLSPMARRLVIMRFCGHVGMLACYFIGILGTLTYSLGGTALSTTFSVGLINLATVIGNFVGGAMLDSLGPRRHFLISVVATCVSAALFQVLADTVEGILICSAVFGLAWGIEDIVARSYAAYITDDADELSCINPMLSAVTNLTVVVGPLVGSAITSVSSTRMVFVFGAVMALAGLVPAAGFHPLRQPAEEEGAEYSDNSLSAGFLAVAAKPTLRMLLAVGFLTYFGYGAFDPLESLFYRDVLHVGVEWMGWLSSAAGIGAIAGSVILMRLPARFTNMRFLLLALFSMGLGCLVYVGTPFVVVAMAGQMLLGFSFGVIGPLQSTLVQMHAPLSALGRVSAVMGFGYSVAGVVPLFMAPWLARVLGVQQTLVLASSLVALFPLVCMVIFRRRIADSVEEERELEDAA</sequence>
<dbReference type="InterPro" id="IPR036259">
    <property type="entry name" value="MFS_trans_sf"/>
</dbReference>
<feature type="domain" description="Major facilitator superfamily (MFS) profile" evidence="7">
    <location>
        <begin position="1"/>
        <end position="400"/>
    </location>
</feature>
<evidence type="ECO:0000313" key="8">
    <source>
        <dbReference type="EMBL" id="RGL12262.1"/>
    </source>
</evidence>
<keyword evidence="5 6" id="KW-0472">Membrane</keyword>
<dbReference type="Pfam" id="PF07690">
    <property type="entry name" value="MFS_1"/>
    <property type="match status" value="1"/>
</dbReference>
<accession>A0A3E4QYI5</accession>
<feature type="transmembrane region" description="Helical" evidence="6">
    <location>
        <begin position="317"/>
        <end position="334"/>
    </location>
</feature>
<dbReference type="SUPFAM" id="SSF103473">
    <property type="entry name" value="MFS general substrate transporter"/>
    <property type="match status" value="1"/>
</dbReference>
<dbReference type="AlphaFoldDB" id="A0A3E4QYI5"/>
<evidence type="ECO:0000256" key="1">
    <source>
        <dbReference type="ARBA" id="ARBA00004651"/>
    </source>
</evidence>
<feature type="transmembrane region" description="Helical" evidence="6">
    <location>
        <begin position="81"/>
        <end position="99"/>
    </location>
</feature>
<keyword evidence="4 6" id="KW-1133">Transmembrane helix</keyword>
<dbReference type="GO" id="GO:0022857">
    <property type="term" value="F:transmembrane transporter activity"/>
    <property type="evidence" value="ECO:0007669"/>
    <property type="project" value="InterPro"/>
</dbReference>
<dbReference type="Gene3D" id="1.20.1250.20">
    <property type="entry name" value="MFS general substrate transporter like domains"/>
    <property type="match status" value="1"/>
</dbReference>
<feature type="transmembrane region" description="Helical" evidence="6">
    <location>
        <begin position="144"/>
        <end position="166"/>
    </location>
</feature>
<dbReference type="InterPro" id="IPR020846">
    <property type="entry name" value="MFS_dom"/>
</dbReference>
<comment type="subcellular location">
    <subcellularLocation>
        <location evidence="1">Cell membrane</location>
        <topology evidence="1">Multi-pass membrane protein</topology>
    </subcellularLocation>
</comment>
<keyword evidence="3 6" id="KW-0812">Transmembrane</keyword>
<feature type="transmembrane region" description="Helical" evidence="6">
    <location>
        <begin position="374"/>
        <end position="396"/>
    </location>
</feature>
<evidence type="ECO:0000256" key="5">
    <source>
        <dbReference type="ARBA" id="ARBA00023136"/>
    </source>
</evidence>
<dbReference type="PANTHER" id="PTHR23513:SF6">
    <property type="entry name" value="MAJOR FACILITATOR SUPERFAMILY ASSOCIATED DOMAIN-CONTAINING PROTEIN"/>
    <property type="match status" value="1"/>
</dbReference>
<keyword evidence="2" id="KW-1003">Cell membrane</keyword>
<feature type="transmembrane region" description="Helical" evidence="6">
    <location>
        <begin position="257"/>
        <end position="276"/>
    </location>
</feature>